<gene>
    <name evidence="5" type="ORF">KOR34_03300</name>
</gene>
<accession>A0A5C5VC67</accession>
<dbReference type="Pfam" id="PF14509">
    <property type="entry name" value="GH97_C"/>
    <property type="match status" value="1"/>
</dbReference>
<dbReference type="Pfam" id="PF10566">
    <property type="entry name" value="Glyco_hydro_97"/>
    <property type="match status" value="1"/>
</dbReference>
<dbReference type="Proteomes" id="UP000316714">
    <property type="component" value="Unassembled WGS sequence"/>
</dbReference>
<name>A0A5C5VC67_9BACT</name>
<feature type="signal peptide" evidence="1">
    <location>
        <begin position="1"/>
        <end position="23"/>
    </location>
</feature>
<dbReference type="GO" id="GO:0030246">
    <property type="term" value="F:carbohydrate binding"/>
    <property type="evidence" value="ECO:0007669"/>
    <property type="project" value="InterPro"/>
</dbReference>
<dbReference type="Pfam" id="PF14508">
    <property type="entry name" value="GH97_N"/>
    <property type="match status" value="1"/>
</dbReference>
<dbReference type="EMBL" id="SIHJ01000001">
    <property type="protein sequence ID" value="TWT35439.1"/>
    <property type="molecule type" value="Genomic_DNA"/>
</dbReference>
<sequence precursor="true">MDPRALCYGVALAVMLSSVPTPAAPIGEAVVVRSPDGSLAATFEVRDEKLYYSVARGERQIVAPSKLEILAGATVAIVGHSARESTESWSPVFGQFSTITDHHRQLSLSLDVNNTPMTLVCRVFNSGVGIRFVASEESRDKELRFVSEYRLLEGVAHFAGERGRSVDWFAHPASNESQAQLGRAVANGVPLVSVGADGLHTGYLESDLYSAEGFELMRLRPNRSGGSVSAFSSAVSRGEGHVTPWRVLLVGDSAGDLVMNTVALNLAAPCKMEDTRWIAPGKSLWDWRIHGYDNGSFNYGIDTRSYLHMINFCAEYGIEYLTIDDFWFISAGDGEMVVSPDVDIERVMNHAKENGVRIILYYDRRKGDFGDDKLFGYYAGLDAAAIKYGFMGNNAAFTRKTIDASAEVKLLVNFHDGPTPMVGVERTMPNLITREFCHAQQDSRRAFTPESFLRMAMVSSLTGPLDMSNGNFDILGINAGERQKGPRQRHSYISTVVSELARTLVVYSGIITLPDAPEEYLKKPDLFEFLRLMPTTWDESLAPNSKIGEYLTVARRSGEAWFVGSVNDQAARTLPVKLDFLEPNRVYEATVYEDAEDTHGVENPEAYTVRTTTVKQGDILAAKMAVGGGHAILLRPLDLKGQEH</sequence>
<evidence type="ECO:0000313" key="6">
    <source>
        <dbReference type="Proteomes" id="UP000316714"/>
    </source>
</evidence>
<dbReference type="Gene3D" id="2.70.98.10">
    <property type="match status" value="1"/>
</dbReference>
<dbReference type="InterPro" id="IPR029486">
    <property type="entry name" value="GH97_N"/>
</dbReference>
<protein>
    <submittedName>
        <fullName evidence="5">Retaining alpha-galactosidase</fullName>
        <ecNumber evidence="5">3.2.1.22</ecNumber>
    </submittedName>
</protein>
<reference evidence="5 6" key="1">
    <citation type="submission" date="2019-02" db="EMBL/GenBank/DDBJ databases">
        <title>Deep-cultivation of Planctomycetes and their phenomic and genomic characterization uncovers novel biology.</title>
        <authorList>
            <person name="Wiegand S."/>
            <person name="Jogler M."/>
            <person name="Boedeker C."/>
            <person name="Pinto D."/>
            <person name="Vollmers J."/>
            <person name="Rivas-Marin E."/>
            <person name="Kohn T."/>
            <person name="Peeters S.H."/>
            <person name="Heuer A."/>
            <person name="Rast P."/>
            <person name="Oberbeckmann S."/>
            <person name="Bunk B."/>
            <person name="Jeske O."/>
            <person name="Meyerdierks A."/>
            <person name="Storesund J.E."/>
            <person name="Kallscheuer N."/>
            <person name="Luecker S."/>
            <person name="Lage O.M."/>
            <person name="Pohl T."/>
            <person name="Merkel B.J."/>
            <person name="Hornburger P."/>
            <person name="Mueller R.-W."/>
            <person name="Bruemmer F."/>
            <person name="Labrenz M."/>
            <person name="Spormann A.M."/>
            <person name="Op Den Camp H."/>
            <person name="Overmann J."/>
            <person name="Amann R."/>
            <person name="Jetten M.S.M."/>
            <person name="Mascher T."/>
            <person name="Medema M.H."/>
            <person name="Devos D.P."/>
            <person name="Kaster A.-K."/>
            <person name="Ovreas L."/>
            <person name="Rohde M."/>
            <person name="Galperin M.Y."/>
            <person name="Jogler C."/>
        </authorList>
    </citation>
    <scope>NUCLEOTIDE SEQUENCE [LARGE SCALE GENOMIC DNA]</scope>
    <source>
        <strain evidence="5 6">KOR34</strain>
    </source>
</reference>
<dbReference type="AlphaFoldDB" id="A0A5C5VC67"/>
<dbReference type="GO" id="GO:0004557">
    <property type="term" value="F:alpha-galactosidase activity"/>
    <property type="evidence" value="ECO:0007669"/>
    <property type="project" value="UniProtKB-EC"/>
</dbReference>
<dbReference type="InterPro" id="IPR014718">
    <property type="entry name" value="GH-type_carb-bd"/>
</dbReference>
<feature type="domain" description="Glycosyl-hydrolase 97 N-terminal" evidence="3">
    <location>
        <begin position="32"/>
        <end position="269"/>
    </location>
</feature>
<dbReference type="SUPFAM" id="SSF51445">
    <property type="entry name" value="(Trans)glycosidases"/>
    <property type="match status" value="1"/>
</dbReference>
<dbReference type="InterPro" id="IPR019563">
    <property type="entry name" value="GH97_catalytic"/>
</dbReference>
<dbReference type="EC" id="3.2.1.22" evidence="5"/>
<dbReference type="InterPro" id="IPR013785">
    <property type="entry name" value="Aldolase_TIM"/>
</dbReference>
<dbReference type="InterPro" id="IPR052720">
    <property type="entry name" value="Glycosyl_hydrolase_97"/>
</dbReference>
<evidence type="ECO:0000313" key="5">
    <source>
        <dbReference type="EMBL" id="TWT35439.1"/>
    </source>
</evidence>
<evidence type="ECO:0000259" key="4">
    <source>
        <dbReference type="Pfam" id="PF14509"/>
    </source>
</evidence>
<keyword evidence="6" id="KW-1185">Reference proteome</keyword>
<feature type="chain" id="PRO_5022678202" evidence="1">
    <location>
        <begin position="24"/>
        <end position="644"/>
    </location>
</feature>
<organism evidence="5 6">
    <name type="scientific">Posidoniimonas corsicana</name>
    <dbReference type="NCBI Taxonomy" id="1938618"/>
    <lineage>
        <taxon>Bacteria</taxon>
        <taxon>Pseudomonadati</taxon>
        <taxon>Planctomycetota</taxon>
        <taxon>Planctomycetia</taxon>
        <taxon>Pirellulales</taxon>
        <taxon>Lacipirellulaceae</taxon>
        <taxon>Posidoniimonas</taxon>
    </lineage>
</organism>
<keyword evidence="5" id="KW-0378">Hydrolase</keyword>
<comment type="caution">
    <text evidence="5">The sequence shown here is derived from an EMBL/GenBank/DDBJ whole genome shotgun (WGS) entry which is preliminary data.</text>
</comment>
<proteinExistence type="predicted"/>
<keyword evidence="1" id="KW-0732">Signal</keyword>
<dbReference type="PANTHER" id="PTHR35803">
    <property type="entry name" value="GLUCAN 1,4-ALPHA-GLUCOSIDASE SUSB-RELATED"/>
    <property type="match status" value="1"/>
</dbReference>
<feature type="domain" description="Glycosyl-hydrolase 97 C-terminal oligomerisation" evidence="4">
    <location>
        <begin position="536"/>
        <end position="634"/>
    </location>
</feature>
<evidence type="ECO:0000256" key="1">
    <source>
        <dbReference type="SAM" id="SignalP"/>
    </source>
</evidence>
<dbReference type="InterPro" id="IPR017853">
    <property type="entry name" value="GH"/>
</dbReference>
<dbReference type="Gene3D" id="3.20.20.70">
    <property type="entry name" value="Aldolase class I"/>
    <property type="match status" value="1"/>
</dbReference>
<evidence type="ECO:0000259" key="3">
    <source>
        <dbReference type="Pfam" id="PF14508"/>
    </source>
</evidence>
<feature type="domain" description="Glycosyl-hydrolase 97 catalytic" evidence="2">
    <location>
        <begin position="294"/>
        <end position="435"/>
    </location>
</feature>
<keyword evidence="5" id="KW-0326">Glycosidase</keyword>
<dbReference type="InterPro" id="IPR029483">
    <property type="entry name" value="GH97_C"/>
</dbReference>
<evidence type="ECO:0000259" key="2">
    <source>
        <dbReference type="Pfam" id="PF10566"/>
    </source>
</evidence>